<sequence>MMLLAIRTCSRAPHHDPILLTRVYNSFHAISRIEFQLTTFLRCIFCCKCVFF</sequence>
<protein>
    <submittedName>
        <fullName evidence="1">Uncharacterized protein</fullName>
    </submittedName>
</protein>
<proteinExistence type="predicted"/>
<keyword evidence="2" id="KW-1185">Reference proteome</keyword>
<comment type="caution">
    <text evidence="1">The sequence shown here is derived from an EMBL/GenBank/DDBJ whole genome shotgun (WGS) entry which is preliminary data.</text>
</comment>
<reference evidence="1" key="1">
    <citation type="submission" date="2020-06" db="EMBL/GenBank/DDBJ databases">
        <title>WGS assembly of Ceratodon purpureus strain R40.</title>
        <authorList>
            <person name="Carey S.B."/>
            <person name="Jenkins J."/>
            <person name="Shu S."/>
            <person name="Lovell J.T."/>
            <person name="Sreedasyam A."/>
            <person name="Maumus F."/>
            <person name="Tiley G.P."/>
            <person name="Fernandez-Pozo N."/>
            <person name="Barry K."/>
            <person name="Chen C."/>
            <person name="Wang M."/>
            <person name="Lipzen A."/>
            <person name="Daum C."/>
            <person name="Saski C.A."/>
            <person name="Payton A.C."/>
            <person name="Mcbreen J.C."/>
            <person name="Conrad R.E."/>
            <person name="Kollar L.M."/>
            <person name="Olsson S."/>
            <person name="Huttunen S."/>
            <person name="Landis J.B."/>
            <person name="Wickett N.J."/>
            <person name="Johnson M.G."/>
            <person name="Rensing S.A."/>
            <person name="Grimwood J."/>
            <person name="Schmutz J."/>
            <person name="Mcdaniel S.F."/>
        </authorList>
    </citation>
    <scope>NUCLEOTIDE SEQUENCE</scope>
    <source>
        <strain evidence="1">R40</strain>
    </source>
</reference>
<dbReference type="Proteomes" id="UP000822688">
    <property type="component" value="Chromosome 10"/>
</dbReference>
<dbReference type="EMBL" id="CM026431">
    <property type="protein sequence ID" value="KAG0559586.1"/>
    <property type="molecule type" value="Genomic_DNA"/>
</dbReference>
<evidence type="ECO:0000313" key="1">
    <source>
        <dbReference type="EMBL" id="KAG0559586.1"/>
    </source>
</evidence>
<name>A0A8T0GJ84_CERPU</name>
<organism evidence="1 2">
    <name type="scientific">Ceratodon purpureus</name>
    <name type="common">Fire moss</name>
    <name type="synonym">Dicranum purpureum</name>
    <dbReference type="NCBI Taxonomy" id="3225"/>
    <lineage>
        <taxon>Eukaryota</taxon>
        <taxon>Viridiplantae</taxon>
        <taxon>Streptophyta</taxon>
        <taxon>Embryophyta</taxon>
        <taxon>Bryophyta</taxon>
        <taxon>Bryophytina</taxon>
        <taxon>Bryopsida</taxon>
        <taxon>Dicranidae</taxon>
        <taxon>Pseudoditrichales</taxon>
        <taxon>Ditrichaceae</taxon>
        <taxon>Ceratodon</taxon>
    </lineage>
</organism>
<accession>A0A8T0GJ84</accession>
<gene>
    <name evidence="1" type="ORF">KC19_10G116100</name>
</gene>
<dbReference type="AlphaFoldDB" id="A0A8T0GJ84"/>
<evidence type="ECO:0000313" key="2">
    <source>
        <dbReference type="Proteomes" id="UP000822688"/>
    </source>
</evidence>